<evidence type="ECO:0000256" key="4">
    <source>
        <dbReference type="ARBA" id="ARBA00022801"/>
    </source>
</evidence>
<dbReference type="Gene3D" id="1.10.101.10">
    <property type="entry name" value="PGBD-like superfamily/PGBD"/>
    <property type="match status" value="1"/>
</dbReference>
<dbReference type="InterPro" id="IPR036505">
    <property type="entry name" value="Amidase/PGRP_sf"/>
</dbReference>
<comment type="catalytic activity">
    <reaction evidence="1">
        <text>Hydrolyzes the link between N-acetylmuramoyl residues and L-amino acid residues in certain cell-wall glycopeptides.</text>
        <dbReference type="EC" id="3.5.1.28"/>
    </reaction>
</comment>
<sequence>MSDFLPDYAGASVQPSPNHGERVGVSAPDSIILHYTGMESAERALSWLCEPESQVSSHYLVFEDGHVIQMVPESCRAWHAGKSFWAGEIDLNSRSIGIEIANGGHPAGLPDFPKAQIDAVVELCRDCGARWSIAPERVLAHSDIAPVRKVDPGEKFPWDILSQNGVGHWVQPAPIGGGRFFQRGDSGQPVEALQSMLSLYGYGVEISGSYCEKTEGAVAAFQRHFRPALVDGIADFSTIDTLHRLISQLPKFKRA</sequence>
<dbReference type="InterPro" id="IPR002502">
    <property type="entry name" value="Amidase_domain"/>
</dbReference>
<protein>
    <recommendedName>
        <fullName evidence="3">N-acetylmuramoyl-L-alanine amidase</fullName>
        <ecNumber evidence="3">3.5.1.28</ecNumber>
    </recommendedName>
</protein>
<reference evidence="8 9" key="1">
    <citation type="submission" date="2018-04" db="EMBL/GenBank/DDBJ databases">
        <authorList>
            <person name="Hagen T."/>
        </authorList>
    </citation>
    <scope>NUCLEOTIDE SEQUENCE [LARGE SCALE GENOMIC DNA]</scope>
    <source>
        <strain evidence="8 9">TPD7009</strain>
    </source>
</reference>
<dbReference type="InterPro" id="IPR036365">
    <property type="entry name" value="PGBD-like_sf"/>
</dbReference>
<feature type="region of interest" description="Disordered" evidence="6">
    <location>
        <begin position="1"/>
        <end position="23"/>
    </location>
</feature>
<dbReference type="GO" id="GO:0009254">
    <property type="term" value="P:peptidoglycan turnover"/>
    <property type="evidence" value="ECO:0007669"/>
    <property type="project" value="TreeGrafter"/>
</dbReference>
<dbReference type="InterPro" id="IPR051206">
    <property type="entry name" value="NAMLAA_amidase_2"/>
</dbReference>
<accession>A0AA92HAQ9</accession>
<dbReference type="InterPro" id="IPR036366">
    <property type="entry name" value="PGBDSf"/>
</dbReference>
<gene>
    <name evidence="8" type="ORF">DC430_02920</name>
</gene>
<organism evidence="8 9">
    <name type="scientific">Rhizobium rhizogenes</name>
    <name type="common">Agrobacterium rhizogenes</name>
    <dbReference type="NCBI Taxonomy" id="359"/>
    <lineage>
        <taxon>Bacteria</taxon>
        <taxon>Pseudomonadati</taxon>
        <taxon>Pseudomonadota</taxon>
        <taxon>Alphaproteobacteria</taxon>
        <taxon>Hyphomicrobiales</taxon>
        <taxon>Rhizobiaceae</taxon>
        <taxon>Rhizobium/Agrobacterium group</taxon>
        <taxon>Rhizobium</taxon>
    </lineage>
</organism>
<comment type="similarity">
    <text evidence="2">Belongs to the N-acetylmuramoyl-L-alanine amidase 2 family.</text>
</comment>
<evidence type="ECO:0000256" key="5">
    <source>
        <dbReference type="ARBA" id="ARBA00023316"/>
    </source>
</evidence>
<dbReference type="Gene3D" id="3.40.80.10">
    <property type="entry name" value="Peptidoglycan recognition protein-like"/>
    <property type="match status" value="1"/>
</dbReference>
<keyword evidence="4" id="KW-0378">Hydrolase</keyword>
<dbReference type="InterPro" id="IPR002477">
    <property type="entry name" value="Peptidoglycan-bd-like"/>
</dbReference>
<dbReference type="CDD" id="cd06583">
    <property type="entry name" value="PGRP"/>
    <property type="match status" value="1"/>
</dbReference>
<dbReference type="Proteomes" id="UP000244335">
    <property type="component" value="Unassembled WGS sequence"/>
</dbReference>
<feature type="domain" description="N-acetylmuramoyl-L-alanine amidase" evidence="7">
    <location>
        <begin position="16"/>
        <end position="153"/>
    </location>
</feature>
<dbReference type="SUPFAM" id="SSF55846">
    <property type="entry name" value="N-acetylmuramoyl-L-alanine amidase-like"/>
    <property type="match status" value="1"/>
</dbReference>
<dbReference type="EMBL" id="QDFR01000001">
    <property type="protein sequence ID" value="PVE56737.1"/>
    <property type="molecule type" value="Genomic_DNA"/>
</dbReference>
<evidence type="ECO:0000256" key="2">
    <source>
        <dbReference type="ARBA" id="ARBA00007553"/>
    </source>
</evidence>
<dbReference type="GO" id="GO:0071555">
    <property type="term" value="P:cell wall organization"/>
    <property type="evidence" value="ECO:0007669"/>
    <property type="project" value="UniProtKB-KW"/>
</dbReference>
<dbReference type="PANTHER" id="PTHR30417:SF1">
    <property type="entry name" value="N-ACETYLMURAMOYL-L-ALANINE AMIDASE AMID"/>
    <property type="match status" value="1"/>
</dbReference>
<dbReference type="Pfam" id="PF01471">
    <property type="entry name" value="PG_binding_1"/>
    <property type="match status" value="1"/>
</dbReference>
<evidence type="ECO:0000313" key="8">
    <source>
        <dbReference type="EMBL" id="PVE56737.1"/>
    </source>
</evidence>
<evidence type="ECO:0000259" key="7">
    <source>
        <dbReference type="SMART" id="SM00644"/>
    </source>
</evidence>
<dbReference type="SMART" id="SM00644">
    <property type="entry name" value="Ami_2"/>
    <property type="match status" value="1"/>
</dbReference>
<evidence type="ECO:0000313" key="9">
    <source>
        <dbReference type="Proteomes" id="UP000244335"/>
    </source>
</evidence>
<dbReference type="PANTHER" id="PTHR30417">
    <property type="entry name" value="N-ACETYLMURAMOYL-L-ALANINE AMIDASE AMID"/>
    <property type="match status" value="1"/>
</dbReference>
<keyword evidence="5" id="KW-0961">Cell wall biogenesis/degradation</keyword>
<dbReference type="GO" id="GO:0008745">
    <property type="term" value="F:N-acetylmuramoyl-L-alanine amidase activity"/>
    <property type="evidence" value="ECO:0007669"/>
    <property type="project" value="UniProtKB-EC"/>
</dbReference>
<dbReference type="RefSeq" id="WP_116492223.1">
    <property type="nucleotide sequence ID" value="NZ_QDFR01000001.1"/>
</dbReference>
<comment type="caution">
    <text evidence="8">The sequence shown here is derived from an EMBL/GenBank/DDBJ whole genome shotgun (WGS) entry which is preliminary data.</text>
</comment>
<dbReference type="Pfam" id="PF01510">
    <property type="entry name" value="Amidase_2"/>
    <property type="match status" value="1"/>
</dbReference>
<proteinExistence type="inferred from homology"/>
<dbReference type="GO" id="GO:0009253">
    <property type="term" value="P:peptidoglycan catabolic process"/>
    <property type="evidence" value="ECO:0007669"/>
    <property type="project" value="InterPro"/>
</dbReference>
<dbReference type="AlphaFoldDB" id="A0AA92HAQ9"/>
<name>A0AA92HAQ9_RHIRH</name>
<evidence type="ECO:0000256" key="1">
    <source>
        <dbReference type="ARBA" id="ARBA00001561"/>
    </source>
</evidence>
<evidence type="ECO:0000256" key="6">
    <source>
        <dbReference type="SAM" id="MobiDB-lite"/>
    </source>
</evidence>
<dbReference type="SUPFAM" id="SSF47090">
    <property type="entry name" value="PGBD-like"/>
    <property type="match status" value="1"/>
</dbReference>
<evidence type="ECO:0000256" key="3">
    <source>
        <dbReference type="ARBA" id="ARBA00011901"/>
    </source>
</evidence>
<dbReference type="EC" id="3.5.1.28" evidence="3"/>
<dbReference type="GO" id="GO:0019867">
    <property type="term" value="C:outer membrane"/>
    <property type="evidence" value="ECO:0007669"/>
    <property type="project" value="TreeGrafter"/>
</dbReference>